<comment type="pathway">
    <text evidence="1 11">Pyrimidine metabolism; UMP biosynthesis via de novo pathway; (S)-dihydroorotate from bicarbonate: step 1/3.</text>
</comment>
<reference evidence="13 14" key="1">
    <citation type="submission" date="2017-05" db="EMBL/GenBank/DDBJ databases">
        <authorList>
            <person name="Varghese N."/>
            <person name="Submissions S."/>
        </authorList>
    </citation>
    <scope>NUCLEOTIDE SEQUENCE [LARGE SCALE GENOMIC DNA]</scope>
    <source>
        <strain evidence="13 14">DSM 21342</strain>
    </source>
</reference>
<dbReference type="Proteomes" id="UP000315971">
    <property type="component" value="Unassembled WGS sequence"/>
</dbReference>
<dbReference type="InterPro" id="IPR029062">
    <property type="entry name" value="Class_I_gatase-like"/>
</dbReference>
<dbReference type="UniPathway" id="UPA00068">
    <property type="reaction ID" value="UER00171"/>
</dbReference>
<dbReference type="Gene3D" id="3.40.50.880">
    <property type="match status" value="1"/>
</dbReference>
<dbReference type="GO" id="GO:0004088">
    <property type="term" value="F:carbamoyl-phosphate synthase (glutamine-hydrolyzing) activity"/>
    <property type="evidence" value="ECO:0007669"/>
    <property type="project" value="UniProtKB-UniRule"/>
</dbReference>
<dbReference type="FunFam" id="3.50.30.20:FF:000001">
    <property type="entry name" value="Carbamoyl-phosphate synthase small chain"/>
    <property type="match status" value="1"/>
</dbReference>
<keyword evidence="7 11" id="KW-0315">Glutamine amidotransferase</keyword>
<keyword evidence="8 11" id="KW-0665">Pyrimidine biosynthesis</keyword>
<feature type="active site" evidence="11">
    <location>
        <position position="372"/>
    </location>
</feature>
<dbReference type="PANTHER" id="PTHR43418">
    <property type="entry name" value="MULTIFUNCTIONAL TRYPTOPHAN BIOSYNTHESIS PROTEIN-RELATED"/>
    <property type="match status" value="1"/>
</dbReference>
<dbReference type="PANTHER" id="PTHR43418:SF7">
    <property type="entry name" value="CARBAMOYL-PHOSPHATE SYNTHASE SMALL CHAIN"/>
    <property type="match status" value="1"/>
</dbReference>
<evidence type="ECO:0000256" key="3">
    <source>
        <dbReference type="ARBA" id="ARBA00007800"/>
    </source>
</evidence>
<dbReference type="GO" id="GO:0044205">
    <property type="term" value="P:'de novo' UMP biosynthetic process"/>
    <property type="evidence" value="ECO:0007669"/>
    <property type="project" value="UniProtKB-UniRule"/>
</dbReference>
<dbReference type="CDD" id="cd01744">
    <property type="entry name" value="GATase1_CPSase"/>
    <property type="match status" value="1"/>
</dbReference>
<feature type="active site" description="Nucleophile" evidence="11">
    <location>
        <position position="286"/>
    </location>
</feature>
<dbReference type="PRINTS" id="PR00099">
    <property type="entry name" value="CPSGATASE"/>
</dbReference>
<dbReference type="EC" id="6.3.5.5" evidence="11"/>
<keyword evidence="14" id="KW-1185">Reference proteome</keyword>
<keyword evidence="4 11" id="KW-0436">Ligase</keyword>
<dbReference type="SUPFAM" id="SSF52317">
    <property type="entry name" value="Class I glutamine amidotransferase-like"/>
    <property type="match status" value="1"/>
</dbReference>
<evidence type="ECO:0000256" key="8">
    <source>
        <dbReference type="ARBA" id="ARBA00022975"/>
    </source>
</evidence>
<evidence type="ECO:0000256" key="7">
    <source>
        <dbReference type="ARBA" id="ARBA00022962"/>
    </source>
</evidence>
<accession>A0A521DIR0</accession>
<dbReference type="Pfam" id="PF00117">
    <property type="entry name" value="GATase"/>
    <property type="match status" value="1"/>
</dbReference>
<dbReference type="NCBIfam" id="NF009475">
    <property type="entry name" value="PRK12838.1"/>
    <property type="match status" value="1"/>
</dbReference>
<feature type="binding site" evidence="11">
    <location>
        <position position="260"/>
    </location>
    <ligand>
        <name>L-glutamine</name>
        <dbReference type="ChEBI" id="CHEBI:58359"/>
    </ligand>
</feature>
<dbReference type="SUPFAM" id="SSF52021">
    <property type="entry name" value="Carbamoyl phosphate synthetase, small subunit N-terminal domain"/>
    <property type="match status" value="1"/>
</dbReference>
<evidence type="ECO:0000259" key="12">
    <source>
        <dbReference type="SMART" id="SM01097"/>
    </source>
</evidence>
<feature type="active site" evidence="11">
    <location>
        <position position="374"/>
    </location>
</feature>
<evidence type="ECO:0000313" key="13">
    <source>
        <dbReference type="EMBL" id="SMO71599.1"/>
    </source>
</evidence>
<evidence type="ECO:0000256" key="9">
    <source>
        <dbReference type="ARBA" id="ARBA00048816"/>
    </source>
</evidence>
<evidence type="ECO:0000256" key="1">
    <source>
        <dbReference type="ARBA" id="ARBA00004812"/>
    </source>
</evidence>
<keyword evidence="5 11" id="KW-0547">Nucleotide-binding</keyword>
<dbReference type="EMBL" id="FXSZ01000007">
    <property type="protein sequence ID" value="SMO71599.1"/>
    <property type="molecule type" value="Genomic_DNA"/>
</dbReference>
<keyword evidence="11" id="KW-0028">Amino-acid biosynthesis</keyword>
<evidence type="ECO:0000256" key="2">
    <source>
        <dbReference type="ARBA" id="ARBA00005077"/>
    </source>
</evidence>
<feature type="binding site" evidence="11">
    <location>
        <position position="330"/>
    </location>
    <ligand>
        <name>L-glutamine</name>
        <dbReference type="ChEBI" id="CHEBI:58359"/>
    </ligand>
</feature>
<feature type="binding site" evidence="11">
    <location>
        <position position="331"/>
    </location>
    <ligand>
        <name>L-glutamine</name>
        <dbReference type="ChEBI" id="CHEBI:58359"/>
    </ligand>
</feature>
<dbReference type="InterPro" id="IPR050472">
    <property type="entry name" value="Anth_synth/Amidotransfase"/>
</dbReference>
<dbReference type="SMART" id="SM01097">
    <property type="entry name" value="CPSase_sm_chain"/>
    <property type="match status" value="1"/>
</dbReference>
<feature type="binding site" evidence="11">
    <location>
        <position position="258"/>
    </location>
    <ligand>
        <name>L-glutamine</name>
        <dbReference type="ChEBI" id="CHEBI:58359"/>
    </ligand>
</feature>
<dbReference type="GO" id="GO:0006526">
    <property type="term" value="P:L-arginine biosynthetic process"/>
    <property type="evidence" value="ECO:0007669"/>
    <property type="project" value="UniProtKB-UniRule"/>
</dbReference>
<dbReference type="NCBIfam" id="TIGR01368">
    <property type="entry name" value="CPSaseIIsmall"/>
    <property type="match status" value="1"/>
</dbReference>
<dbReference type="GO" id="GO:0004359">
    <property type="term" value="F:glutaminase activity"/>
    <property type="evidence" value="ECO:0007669"/>
    <property type="project" value="RHEA"/>
</dbReference>
<dbReference type="PROSITE" id="PS51273">
    <property type="entry name" value="GATASE_TYPE_1"/>
    <property type="match status" value="1"/>
</dbReference>
<keyword evidence="11" id="KW-0055">Arginine biosynthesis</keyword>
<dbReference type="HAMAP" id="MF_01209">
    <property type="entry name" value="CPSase_S_chain"/>
    <property type="match status" value="1"/>
</dbReference>
<dbReference type="PRINTS" id="PR00096">
    <property type="entry name" value="GATASE"/>
</dbReference>
<dbReference type="InterPro" id="IPR036480">
    <property type="entry name" value="CarbP_synth_ssu_N_sf"/>
</dbReference>
<comment type="catalytic activity">
    <reaction evidence="10 11">
        <text>L-glutamine + H2O = L-glutamate + NH4(+)</text>
        <dbReference type="Rhea" id="RHEA:15889"/>
        <dbReference type="ChEBI" id="CHEBI:15377"/>
        <dbReference type="ChEBI" id="CHEBI:28938"/>
        <dbReference type="ChEBI" id="CHEBI:29985"/>
        <dbReference type="ChEBI" id="CHEBI:58359"/>
    </reaction>
</comment>
<name>A0A521DIR0_9SPHI</name>
<comment type="subunit">
    <text evidence="11">Composed of two chains; the small (or glutamine) chain promotes the hydrolysis of glutamine to ammonia, which is used by the large (or ammonia) chain to synthesize carbamoyl phosphate. Tetramer of heterodimers (alpha,beta)4.</text>
</comment>
<dbReference type="InterPro" id="IPR002474">
    <property type="entry name" value="CarbamoylP_synth_ssu_N"/>
</dbReference>
<dbReference type="GO" id="GO:0006207">
    <property type="term" value="P:'de novo' pyrimidine nucleobase biosynthetic process"/>
    <property type="evidence" value="ECO:0007669"/>
    <property type="project" value="InterPro"/>
</dbReference>
<organism evidence="13 14">
    <name type="scientific">Solitalea koreensis</name>
    <dbReference type="NCBI Taxonomy" id="543615"/>
    <lineage>
        <taxon>Bacteria</taxon>
        <taxon>Pseudomonadati</taxon>
        <taxon>Bacteroidota</taxon>
        <taxon>Sphingobacteriia</taxon>
        <taxon>Sphingobacteriales</taxon>
        <taxon>Sphingobacteriaceae</taxon>
        <taxon>Solitalea</taxon>
    </lineage>
</organism>
<dbReference type="AlphaFoldDB" id="A0A521DIR0"/>
<comment type="function">
    <text evidence="11">Small subunit of the glutamine-dependent carbamoyl phosphate synthetase (CPSase). CPSase catalyzes the formation of carbamoyl phosphate from the ammonia moiety of glutamine, carbonate, and phosphate donated by ATP, constituting the first step of 2 biosynthetic pathways, one leading to arginine and/or urea and the other to pyrimidine nucleotides. The small subunit (glutamine amidotransferase) binds and cleaves glutamine to supply the large subunit with the substrate ammonia.</text>
</comment>
<dbReference type="GO" id="GO:0005524">
    <property type="term" value="F:ATP binding"/>
    <property type="evidence" value="ECO:0007669"/>
    <property type="project" value="UniProtKB-UniRule"/>
</dbReference>
<feature type="domain" description="Carbamoyl-phosphate synthase small subunit N-terminal" evidence="12">
    <location>
        <begin position="36"/>
        <end position="166"/>
    </location>
</feature>
<comment type="catalytic activity">
    <reaction evidence="9 11">
        <text>hydrogencarbonate + L-glutamine + 2 ATP + H2O = carbamoyl phosphate + L-glutamate + 2 ADP + phosphate + 2 H(+)</text>
        <dbReference type="Rhea" id="RHEA:18633"/>
        <dbReference type="ChEBI" id="CHEBI:15377"/>
        <dbReference type="ChEBI" id="CHEBI:15378"/>
        <dbReference type="ChEBI" id="CHEBI:17544"/>
        <dbReference type="ChEBI" id="CHEBI:29985"/>
        <dbReference type="ChEBI" id="CHEBI:30616"/>
        <dbReference type="ChEBI" id="CHEBI:43474"/>
        <dbReference type="ChEBI" id="CHEBI:58228"/>
        <dbReference type="ChEBI" id="CHEBI:58359"/>
        <dbReference type="ChEBI" id="CHEBI:456216"/>
        <dbReference type="EC" id="6.3.5.5"/>
    </reaction>
</comment>
<evidence type="ECO:0000313" key="14">
    <source>
        <dbReference type="Proteomes" id="UP000315971"/>
    </source>
</evidence>
<dbReference type="Pfam" id="PF00988">
    <property type="entry name" value="CPSase_sm_chain"/>
    <property type="match status" value="1"/>
</dbReference>
<gene>
    <name evidence="11" type="primary">carA</name>
    <name evidence="13" type="ORF">SAMN06265350_10733</name>
</gene>
<evidence type="ECO:0000256" key="11">
    <source>
        <dbReference type="HAMAP-Rule" id="MF_01209"/>
    </source>
</evidence>
<feature type="binding site" evidence="11">
    <location>
        <position position="328"/>
    </location>
    <ligand>
        <name>L-glutamine</name>
        <dbReference type="ChEBI" id="CHEBI:58359"/>
    </ligand>
</feature>
<evidence type="ECO:0000256" key="10">
    <source>
        <dbReference type="ARBA" id="ARBA00049285"/>
    </source>
</evidence>
<comment type="similarity">
    <text evidence="3 11">Belongs to the CarA family.</text>
</comment>
<protein>
    <recommendedName>
        <fullName evidence="11">Carbamoyl phosphate synthase small chain</fullName>
        <ecNumber evidence="11">6.3.5.5</ecNumber>
    </recommendedName>
    <alternativeName>
        <fullName evidence="11">Carbamoyl phosphate synthetase glutamine chain</fullName>
    </alternativeName>
</protein>
<dbReference type="Gene3D" id="3.50.30.20">
    <property type="entry name" value="Carbamoyl-phosphate synthase small subunit, N-terminal domain"/>
    <property type="match status" value="1"/>
</dbReference>
<sequence>MAIRGLCSFFVNLLVNETKSTSIFLPLQPMSTFEKIPAILLLEDGTVYHGTAAGKIGTTTGEICFNTGMTGYQEIFTDPSYYRQIMVTTNAHIGNYGVNSEEVESESVKIAGLVCKNFTANYSRMMADESIQEYYLNESVVAISNVDTRALVRHIRDKGAMNGIISSEVLDIDQLRKMLAEVPSMAGLELSSEVSTKKHYFYGNPEAKYKVAVLDLGVKKNILRNFDNRDVYAKVFPAKTTFKEMQEWNPDGYFISNGPGDPSAMPYAIETVKEILAADKPLFGICLGHQILAEANGISTYKMHNGHRGLNHPVKNIIKNHCEVTSQNHGFGVNPDEVRKSDKVEITHLNLNDQTIEGIRVKGKKAFSVQYHPESSPGPHDSRYLFDDFVAMLA</sequence>
<dbReference type="UniPathway" id="UPA00070">
    <property type="reaction ID" value="UER00115"/>
</dbReference>
<dbReference type="InterPro" id="IPR017926">
    <property type="entry name" value="GATASE"/>
</dbReference>
<feature type="binding site" evidence="11">
    <location>
        <position position="290"/>
    </location>
    <ligand>
        <name>L-glutamine</name>
        <dbReference type="ChEBI" id="CHEBI:58359"/>
    </ligand>
</feature>
<feature type="binding site" evidence="11">
    <location>
        <position position="287"/>
    </location>
    <ligand>
        <name>L-glutamine</name>
        <dbReference type="ChEBI" id="CHEBI:58359"/>
    </ligand>
</feature>
<proteinExistence type="inferred from homology"/>
<dbReference type="PRINTS" id="PR00097">
    <property type="entry name" value="ANTSNTHASEII"/>
</dbReference>
<feature type="binding site" evidence="11">
    <location>
        <position position="80"/>
    </location>
    <ligand>
        <name>L-glutamine</name>
        <dbReference type="ChEBI" id="CHEBI:58359"/>
    </ligand>
</feature>
<comment type="pathway">
    <text evidence="2 11">Amino-acid biosynthesis; L-arginine biosynthesis; carbamoyl phosphate from bicarbonate: step 1/1.</text>
</comment>
<feature type="region of interest" description="CPSase" evidence="11">
    <location>
        <begin position="1"/>
        <end position="209"/>
    </location>
</feature>
<dbReference type="InterPro" id="IPR035686">
    <property type="entry name" value="CPSase_GATase1"/>
</dbReference>
<evidence type="ECO:0000256" key="4">
    <source>
        <dbReference type="ARBA" id="ARBA00022598"/>
    </source>
</evidence>
<dbReference type="GO" id="GO:0006541">
    <property type="term" value="P:glutamine metabolic process"/>
    <property type="evidence" value="ECO:0007669"/>
    <property type="project" value="InterPro"/>
</dbReference>
<keyword evidence="6 11" id="KW-0067">ATP-binding</keyword>
<evidence type="ECO:0000256" key="5">
    <source>
        <dbReference type="ARBA" id="ARBA00022741"/>
    </source>
</evidence>
<evidence type="ECO:0000256" key="6">
    <source>
        <dbReference type="ARBA" id="ARBA00022840"/>
    </source>
</evidence>
<dbReference type="InterPro" id="IPR006274">
    <property type="entry name" value="CarbamoylP_synth_ssu"/>
</dbReference>